<feature type="region of interest" description="Disordered" evidence="1">
    <location>
        <begin position="739"/>
        <end position="851"/>
    </location>
</feature>
<dbReference type="RefSeq" id="XP_025408605.1">
    <property type="nucleotide sequence ID" value="XM_025552820.1"/>
</dbReference>
<evidence type="ECO:0000313" key="6">
    <source>
        <dbReference type="RefSeq" id="XP_025408601.1"/>
    </source>
</evidence>
<feature type="signal peptide" evidence="3">
    <location>
        <begin position="1"/>
        <end position="30"/>
    </location>
</feature>
<evidence type="ECO:0000313" key="5">
    <source>
        <dbReference type="RefSeq" id="XP_025408597.1"/>
    </source>
</evidence>
<feature type="region of interest" description="Disordered" evidence="1">
    <location>
        <begin position="667"/>
        <end position="716"/>
    </location>
</feature>
<dbReference type="Proteomes" id="UP000694846">
    <property type="component" value="Unplaced"/>
</dbReference>
<keyword evidence="2" id="KW-1133">Transmembrane helix</keyword>
<keyword evidence="3" id="KW-0732">Signal</keyword>
<keyword evidence="4" id="KW-1185">Reference proteome</keyword>
<dbReference type="GeneID" id="112682270"/>
<dbReference type="RefSeq" id="XP_025408601.1">
    <property type="nucleotide sequence ID" value="XM_025552816.1"/>
</dbReference>
<evidence type="ECO:0000256" key="3">
    <source>
        <dbReference type="SAM" id="SignalP"/>
    </source>
</evidence>
<feature type="region of interest" description="Disordered" evidence="1">
    <location>
        <begin position="558"/>
        <end position="581"/>
    </location>
</feature>
<feature type="compositionally biased region" description="Acidic residues" evidence="1">
    <location>
        <begin position="680"/>
        <end position="689"/>
    </location>
</feature>
<evidence type="ECO:0000256" key="2">
    <source>
        <dbReference type="SAM" id="Phobius"/>
    </source>
</evidence>
<feature type="region of interest" description="Disordered" evidence="1">
    <location>
        <begin position="397"/>
        <end position="517"/>
    </location>
</feature>
<sequence>MWWPRPRWKSDLFTYCTLLLFITITTTSDAVMADEGQHCGGANMSAVVWTTALCTTLLVLVVVAIYFIYCRRRENDWSSLWWKNNSADKNLVLQTSLPTKDQQQKTGGTDNPAFLVDTYIGDRVGKTGLTKIVRLPQSTVNGGSLGIELTKESDKQIYTCKHSDGSKERLVALRLVFDKDQQQQQCGPPSDLSRALVELSSRYGLRVELETEGEVAVVAQPTVAAEKSDEETVKLAKPNLLSTVRDKAQRLWHQGQVVFKGVDRADIENDAGDLESAESGRAATGAAPMQKLTCTVTTVDETATAVQREADTRNGSGSLRYRTLEYGASPGDAAAYSSPDSGVQCCSVNVPEPIAVAPVSSVMAVAAAAAAVADVDVAPDRGAVAAASDRDAIVSGRDVTSTAPDPQHAAVAAPDKHAVVGNNDDDEKLSTTKPKHTAPTKPNRNEPKTTAPTKPDRDEPKHTAPTKPDCDEPKTTAPTKLDRDEPKTPAPIESNHDERKHTGANPPPPPPRKYSAPVVPSVVTVPRSTASSTADATTVIATDTDTAIATDAATVTDAVQRPSTVSDASPALPTTGPPRAMNEIRMDDDYYWCTTTAMAAPQMSTFGKSPSATGDTAEATNRNGNAAVRNAAATVDEKSAAVDGKYAAVAMTADDVGRDVVSATGTTTSIEDASLPSFSSDEDEDDDDNGAFTDNKAKLPAGTTVEPQNGSGDKACNREVGISSGCKNVAAAKADCDAGPTVAESKSPTRLPTLRLSLSSPLSTTATTSCCSSSASSTSSSPTNNSSSNHNNNNNNNSPIVSKIPVRRQSAGSSIGAAVVSSPMPNGTTKKSIPLPLSRSGSRLAMWSSAN</sequence>
<feature type="transmembrane region" description="Helical" evidence="2">
    <location>
        <begin position="46"/>
        <end position="69"/>
    </location>
</feature>
<dbReference type="RefSeq" id="XP_025408609.1">
    <property type="nucleotide sequence ID" value="XM_025552824.1"/>
</dbReference>
<feature type="compositionally biased region" description="Low complexity" evidence="1">
    <location>
        <begin position="810"/>
        <end position="822"/>
    </location>
</feature>
<dbReference type="RefSeq" id="XP_025408597.1">
    <property type="nucleotide sequence ID" value="XM_025552812.1"/>
</dbReference>
<dbReference type="AlphaFoldDB" id="A0A8B8FDC9"/>
<evidence type="ECO:0000313" key="7">
    <source>
        <dbReference type="RefSeq" id="XP_025408605.1"/>
    </source>
</evidence>
<protein>
    <submittedName>
        <fullName evidence="5 6">Mucin-19-like isoform X1</fullName>
    </submittedName>
</protein>
<keyword evidence="2" id="KW-0812">Transmembrane</keyword>
<evidence type="ECO:0000313" key="4">
    <source>
        <dbReference type="Proteomes" id="UP000694846"/>
    </source>
</evidence>
<gene>
    <name evidence="5 6 7 8" type="primary">LOC112682270</name>
</gene>
<feature type="compositionally biased region" description="Low complexity" evidence="1">
    <location>
        <begin position="748"/>
        <end position="799"/>
    </location>
</feature>
<dbReference type="OrthoDB" id="6621794at2759"/>
<reference evidence="5 6" key="1">
    <citation type="submission" date="2025-04" db="UniProtKB">
        <authorList>
            <consortium name="RefSeq"/>
        </authorList>
    </citation>
    <scope>IDENTIFICATION</scope>
    <source>
        <tissue evidence="5 6">Whole body</tissue>
    </source>
</reference>
<proteinExistence type="predicted"/>
<feature type="chain" id="PRO_5044666542" evidence="3">
    <location>
        <begin position="31"/>
        <end position="851"/>
    </location>
</feature>
<name>A0A8B8FDC9_9HEMI</name>
<evidence type="ECO:0000256" key="1">
    <source>
        <dbReference type="SAM" id="MobiDB-lite"/>
    </source>
</evidence>
<organism evidence="4 6">
    <name type="scientific">Sipha flava</name>
    <name type="common">yellow sugarcane aphid</name>
    <dbReference type="NCBI Taxonomy" id="143950"/>
    <lineage>
        <taxon>Eukaryota</taxon>
        <taxon>Metazoa</taxon>
        <taxon>Ecdysozoa</taxon>
        <taxon>Arthropoda</taxon>
        <taxon>Hexapoda</taxon>
        <taxon>Insecta</taxon>
        <taxon>Pterygota</taxon>
        <taxon>Neoptera</taxon>
        <taxon>Paraneoptera</taxon>
        <taxon>Hemiptera</taxon>
        <taxon>Sternorrhyncha</taxon>
        <taxon>Aphidomorpha</taxon>
        <taxon>Aphidoidea</taxon>
        <taxon>Aphididae</taxon>
        <taxon>Sipha</taxon>
    </lineage>
</organism>
<keyword evidence="2" id="KW-0472">Membrane</keyword>
<accession>A0A8B8FDC9</accession>
<evidence type="ECO:0000313" key="8">
    <source>
        <dbReference type="RefSeq" id="XP_025408609.1"/>
    </source>
</evidence>
<feature type="compositionally biased region" description="Basic and acidic residues" evidence="1">
    <location>
        <begin position="454"/>
        <end position="487"/>
    </location>
</feature>
<feature type="compositionally biased region" description="Polar residues" evidence="1">
    <location>
        <begin position="667"/>
        <end position="679"/>
    </location>
</feature>